<feature type="compositionally biased region" description="Polar residues" evidence="1">
    <location>
        <begin position="313"/>
        <end position="335"/>
    </location>
</feature>
<feature type="region of interest" description="Disordered" evidence="1">
    <location>
        <begin position="408"/>
        <end position="465"/>
    </location>
</feature>
<feature type="compositionally biased region" description="Low complexity" evidence="1">
    <location>
        <begin position="642"/>
        <end position="653"/>
    </location>
</feature>
<feature type="compositionally biased region" description="Basic residues" evidence="1">
    <location>
        <begin position="694"/>
        <end position="712"/>
    </location>
</feature>
<feature type="region of interest" description="Disordered" evidence="1">
    <location>
        <begin position="24"/>
        <end position="131"/>
    </location>
</feature>
<organism evidence="2">
    <name type="scientific">Aquarana catesbeiana</name>
    <name type="common">American bullfrog</name>
    <name type="synonym">Rana catesbeiana</name>
    <dbReference type="NCBI Taxonomy" id="8400"/>
    <lineage>
        <taxon>Eukaryota</taxon>
        <taxon>Metazoa</taxon>
        <taxon>Chordata</taxon>
        <taxon>Craniata</taxon>
        <taxon>Vertebrata</taxon>
        <taxon>Euteleostomi</taxon>
        <taxon>Amphibia</taxon>
        <taxon>Batrachia</taxon>
        <taxon>Anura</taxon>
        <taxon>Neobatrachia</taxon>
        <taxon>Ranoidea</taxon>
        <taxon>Ranidae</taxon>
        <taxon>Aquarana</taxon>
    </lineage>
</organism>
<feature type="region of interest" description="Disordered" evidence="1">
    <location>
        <begin position="148"/>
        <end position="167"/>
    </location>
</feature>
<proteinExistence type="predicted"/>
<dbReference type="OrthoDB" id="10265743at2759"/>
<feature type="compositionally biased region" description="Low complexity" evidence="1">
    <location>
        <begin position="57"/>
        <end position="85"/>
    </location>
</feature>
<feature type="region of interest" description="Disordered" evidence="1">
    <location>
        <begin position="172"/>
        <end position="198"/>
    </location>
</feature>
<reference evidence="2" key="1">
    <citation type="submission" date="2017-08" db="EMBL/GenBank/DDBJ databases">
        <title>Assembly of the North American Bullfrog Genome.</title>
        <authorList>
            <person name="Warren R.L."/>
            <person name="Vandervalk B.P."/>
            <person name="Kucuk E."/>
            <person name="Birol I."/>
            <person name="Helbing C."/>
            <person name="Pandoh P."/>
            <person name="Behsaz B."/>
            <person name="Mohamadi H."/>
            <person name="Chu J."/>
            <person name="Jackman S."/>
            <person name="Hammond S.A."/>
            <person name="Veldhoen N."/>
            <person name="Kirk H."/>
            <person name="Zhao Y."/>
            <person name="Coope R."/>
            <person name="Pleasance S."/>
            <person name="Moore R."/>
            <person name="Holt R."/>
        </authorList>
    </citation>
    <scope>NUCLEOTIDE SEQUENCE</scope>
    <source>
        <strain evidence="2">Bruno</strain>
        <tissue evidence="2">Liver</tissue>
    </source>
</reference>
<feature type="region of interest" description="Disordered" evidence="1">
    <location>
        <begin position="258"/>
        <end position="342"/>
    </location>
</feature>
<evidence type="ECO:0000313" key="2">
    <source>
        <dbReference type="EMBL" id="PIO16046.1"/>
    </source>
</evidence>
<sequence length="731" mass="80013">ENKLRSCGRSRRNSFIKDIRSEVRPHSALGFRSCPRRSAYSKMKTDASDVVEESDTDSSSSSSSSSSTSASAHSSRTSSSSSGASQCNNQRRTASVKQKIGSYSDDSDSASEENSHRGTRKKTLRKSAAMAASKIKCMTEVEDSAFTSDSDCSVSKNSRTLPPRTAATRANKLLLDGSEEETGSESDQERRRRRASKTPKRTCLKFRRCIVESDSDSESVVTVSKGAQNNLSHRQLQECRVVLTNCVAAANAYLRSPCLDRPLPRTAHKPTGSDSDSDSAFETLVRKKRKRDASSVASPSARKTKLLNDSEDTSNSGTEYNNCKFSSHDVNGGNQSKDESLDSPCLSLATNSCKRIVEFDSDSSSSPESVVTVLKGAQKTFRHRQLKECRVVLTNCVAEVNAYLRSPCLNRPLPQPAHQTRSSDSDSDSAFKTLVSKKRKSDVSLVVSPPARKTKELSDSEDISNSGTEYNNCKFSSHHVNGGNQSKEESLNSSCPRLATNSHRCVVESDSDSSSSPKNVETALKGAQSTFSHRQLKECRVVLTNCVAEANANLRSPCLDRPLPRTAHEPRSSVSDSDLAFKTLVSKKRKSYASSIVSPPAKKTKELSDSEDTSNSGSEYNNCDFSSSGESSLSKKNGVQFSDSGSSLSDNTSVVKHRTKKRNSSPRLKATDQKRKQVRSSSNDNWEDLDTGSRKKLTRRSKIHTRNQGKRTVRYDDEENAAQSDESLNGR</sequence>
<feature type="compositionally biased region" description="Acidic residues" evidence="1">
    <location>
        <begin position="177"/>
        <end position="186"/>
    </location>
</feature>
<feature type="compositionally biased region" description="Polar residues" evidence="1">
    <location>
        <begin position="613"/>
        <end position="625"/>
    </location>
</feature>
<feature type="non-terminal residue" evidence="2">
    <location>
        <position position="1"/>
    </location>
</feature>
<feature type="compositionally biased region" description="Polar residues" evidence="1">
    <location>
        <begin position="86"/>
        <end position="96"/>
    </location>
</feature>
<gene>
    <name evidence="2" type="ORF">AB205_0068150</name>
</gene>
<evidence type="ECO:0000256" key="1">
    <source>
        <dbReference type="SAM" id="MobiDB-lite"/>
    </source>
</evidence>
<feature type="compositionally biased region" description="Polar residues" evidence="1">
    <location>
        <begin position="721"/>
        <end position="731"/>
    </location>
</feature>
<feature type="compositionally biased region" description="Basic and acidic residues" evidence="1">
    <location>
        <begin position="562"/>
        <end position="571"/>
    </location>
</feature>
<dbReference type="AlphaFoldDB" id="A0A2G9QKF6"/>
<feature type="region of interest" description="Disordered" evidence="1">
    <location>
        <begin position="591"/>
        <end position="731"/>
    </location>
</feature>
<protein>
    <submittedName>
        <fullName evidence="2">Uncharacterized protein</fullName>
    </submittedName>
</protein>
<feature type="region of interest" description="Disordered" evidence="1">
    <location>
        <begin position="557"/>
        <end position="576"/>
    </location>
</feature>
<feature type="compositionally biased region" description="Polar residues" evidence="1">
    <location>
        <begin position="148"/>
        <end position="160"/>
    </location>
</feature>
<accession>A0A2G9QKF6</accession>
<dbReference type="EMBL" id="KV961555">
    <property type="protein sequence ID" value="PIO16046.1"/>
    <property type="molecule type" value="Genomic_DNA"/>
</dbReference>
<name>A0A2G9QKF6_AQUCT</name>
<feature type="compositionally biased region" description="Basic residues" evidence="1">
    <location>
        <begin position="655"/>
        <end position="664"/>
    </location>
</feature>